<dbReference type="GO" id="GO:0005096">
    <property type="term" value="F:GTPase activator activity"/>
    <property type="evidence" value="ECO:0007669"/>
    <property type="project" value="TreeGrafter"/>
</dbReference>
<evidence type="ECO:0000256" key="5">
    <source>
        <dbReference type="PROSITE-ProRule" id="PRU00322"/>
    </source>
</evidence>
<dbReference type="PROSITE" id="PS01358">
    <property type="entry name" value="ZF_RANBP2_1"/>
    <property type="match status" value="2"/>
</dbReference>
<dbReference type="InterPro" id="IPR001876">
    <property type="entry name" value="Znf_RanBP2"/>
</dbReference>
<evidence type="ECO:0000256" key="3">
    <source>
        <dbReference type="ARBA" id="ARBA00022771"/>
    </source>
</evidence>
<reference evidence="10 11" key="1">
    <citation type="journal article" date="2007" name="Nature">
        <title>Evolution of genes and genomes on the Drosophila phylogeny.</title>
        <authorList>
            <consortium name="Drosophila 12 Genomes Consortium"/>
            <person name="Clark A.G."/>
            <person name="Eisen M.B."/>
            <person name="Smith D.R."/>
            <person name="Bergman C.M."/>
            <person name="Oliver B."/>
            <person name="Markow T.A."/>
            <person name="Kaufman T.C."/>
            <person name="Kellis M."/>
            <person name="Gelbart W."/>
            <person name="Iyer V.N."/>
            <person name="Pollard D.A."/>
            <person name="Sackton T.B."/>
            <person name="Larracuente A.M."/>
            <person name="Singh N.D."/>
            <person name="Abad J.P."/>
            <person name="Abt D.N."/>
            <person name="Adryan B."/>
            <person name="Aguade M."/>
            <person name="Akashi H."/>
            <person name="Anderson W.W."/>
            <person name="Aquadro C.F."/>
            <person name="Ardell D.H."/>
            <person name="Arguello R."/>
            <person name="Artieri C.G."/>
            <person name="Barbash D.A."/>
            <person name="Barker D."/>
            <person name="Barsanti P."/>
            <person name="Batterham P."/>
            <person name="Batzoglou S."/>
            <person name="Begun D."/>
            <person name="Bhutkar A."/>
            <person name="Blanco E."/>
            <person name="Bosak S.A."/>
            <person name="Bradley R.K."/>
            <person name="Brand A.D."/>
            <person name="Brent M.R."/>
            <person name="Brooks A.N."/>
            <person name="Brown R.H."/>
            <person name="Butlin R.K."/>
            <person name="Caggese C."/>
            <person name="Calvi B.R."/>
            <person name="Bernardo de Carvalho A."/>
            <person name="Caspi A."/>
            <person name="Castrezana S."/>
            <person name="Celniker S.E."/>
            <person name="Chang J.L."/>
            <person name="Chapple C."/>
            <person name="Chatterji S."/>
            <person name="Chinwalla A."/>
            <person name="Civetta A."/>
            <person name="Clifton S.W."/>
            <person name="Comeron J.M."/>
            <person name="Costello J.C."/>
            <person name="Coyne J.A."/>
            <person name="Daub J."/>
            <person name="David R.G."/>
            <person name="Delcher A.L."/>
            <person name="Delehaunty K."/>
            <person name="Do C.B."/>
            <person name="Ebling H."/>
            <person name="Edwards K."/>
            <person name="Eickbush T."/>
            <person name="Evans J.D."/>
            <person name="Filipski A."/>
            <person name="Findeiss S."/>
            <person name="Freyhult E."/>
            <person name="Fulton L."/>
            <person name="Fulton R."/>
            <person name="Garcia A.C."/>
            <person name="Gardiner A."/>
            <person name="Garfield D.A."/>
            <person name="Garvin B.E."/>
            <person name="Gibson G."/>
            <person name="Gilbert D."/>
            <person name="Gnerre S."/>
            <person name="Godfrey J."/>
            <person name="Good R."/>
            <person name="Gotea V."/>
            <person name="Gravely B."/>
            <person name="Greenberg A.J."/>
            <person name="Griffiths-Jones S."/>
            <person name="Gross S."/>
            <person name="Guigo R."/>
            <person name="Gustafson E.A."/>
            <person name="Haerty W."/>
            <person name="Hahn M.W."/>
            <person name="Halligan D.L."/>
            <person name="Halpern A.L."/>
            <person name="Halter G.M."/>
            <person name="Han M.V."/>
            <person name="Heger A."/>
            <person name="Hillier L."/>
            <person name="Hinrichs A.S."/>
            <person name="Holmes I."/>
            <person name="Hoskins R.A."/>
            <person name="Hubisz M.J."/>
            <person name="Hultmark D."/>
            <person name="Huntley M.A."/>
            <person name="Jaffe D.B."/>
            <person name="Jagadeeshan S."/>
            <person name="Jeck W.R."/>
            <person name="Johnson J."/>
            <person name="Jones C.D."/>
            <person name="Jordan W.C."/>
            <person name="Karpen G.H."/>
            <person name="Kataoka E."/>
            <person name="Keightley P.D."/>
            <person name="Kheradpour P."/>
            <person name="Kirkness E.F."/>
            <person name="Koerich L.B."/>
            <person name="Kristiansen K."/>
            <person name="Kudrna D."/>
            <person name="Kulathinal R.J."/>
            <person name="Kumar S."/>
            <person name="Kwok R."/>
            <person name="Lander E."/>
            <person name="Langley C.H."/>
            <person name="Lapoint R."/>
            <person name="Lazzaro B.P."/>
            <person name="Lee S.J."/>
            <person name="Levesque L."/>
            <person name="Li R."/>
            <person name="Lin C.F."/>
            <person name="Lin M.F."/>
            <person name="Lindblad-Toh K."/>
            <person name="Llopart A."/>
            <person name="Long M."/>
            <person name="Low L."/>
            <person name="Lozovsky E."/>
            <person name="Lu J."/>
            <person name="Luo M."/>
            <person name="Machado C.A."/>
            <person name="Makalowski W."/>
            <person name="Marzo M."/>
            <person name="Matsuda M."/>
            <person name="Matzkin L."/>
            <person name="McAllister B."/>
            <person name="McBride C.S."/>
            <person name="McKernan B."/>
            <person name="McKernan K."/>
            <person name="Mendez-Lago M."/>
            <person name="Minx P."/>
            <person name="Mollenhauer M.U."/>
            <person name="Montooth K."/>
            <person name="Mount S.M."/>
            <person name="Mu X."/>
            <person name="Myers E."/>
            <person name="Negre B."/>
            <person name="Newfeld S."/>
            <person name="Nielsen R."/>
            <person name="Noor M.A."/>
            <person name="O'Grady P."/>
            <person name="Pachter L."/>
            <person name="Papaceit M."/>
            <person name="Parisi M.J."/>
            <person name="Parisi M."/>
            <person name="Parts L."/>
            <person name="Pedersen J.S."/>
            <person name="Pesole G."/>
            <person name="Phillippy A.M."/>
            <person name="Ponting C.P."/>
            <person name="Pop M."/>
            <person name="Porcelli D."/>
            <person name="Powell J.R."/>
            <person name="Prohaska S."/>
            <person name="Pruitt K."/>
            <person name="Puig M."/>
            <person name="Quesneville H."/>
            <person name="Ram K.R."/>
            <person name="Rand D."/>
            <person name="Rasmussen M.D."/>
            <person name="Reed L.K."/>
            <person name="Reenan R."/>
            <person name="Reily A."/>
            <person name="Remington K.A."/>
            <person name="Rieger T.T."/>
            <person name="Ritchie M.G."/>
            <person name="Robin C."/>
            <person name="Rogers Y.H."/>
            <person name="Rohde C."/>
            <person name="Rozas J."/>
            <person name="Rubenfield M.J."/>
            <person name="Ruiz A."/>
            <person name="Russo S."/>
            <person name="Salzberg S.L."/>
            <person name="Sanchez-Gracia A."/>
            <person name="Saranga D.J."/>
            <person name="Sato H."/>
            <person name="Schaeffer S.W."/>
            <person name="Schatz M.C."/>
            <person name="Schlenke T."/>
            <person name="Schwartz R."/>
            <person name="Segarra C."/>
            <person name="Singh R.S."/>
            <person name="Sirot L."/>
            <person name="Sirota M."/>
            <person name="Sisneros N.B."/>
            <person name="Smith C.D."/>
            <person name="Smith T.F."/>
            <person name="Spieth J."/>
            <person name="Stage D.E."/>
            <person name="Stark A."/>
            <person name="Stephan W."/>
            <person name="Strausberg R.L."/>
            <person name="Strempel S."/>
            <person name="Sturgill D."/>
            <person name="Sutton G."/>
            <person name="Sutton G.G."/>
            <person name="Tao W."/>
            <person name="Teichmann S."/>
            <person name="Tobari Y.N."/>
            <person name="Tomimura Y."/>
            <person name="Tsolas J.M."/>
            <person name="Valente V.L."/>
            <person name="Venter E."/>
            <person name="Venter J.C."/>
            <person name="Vicario S."/>
            <person name="Vieira F.G."/>
            <person name="Vilella A.J."/>
            <person name="Villasante A."/>
            <person name="Walenz B."/>
            <person name="Wang J."/>
            <person name="Wasserman M."/>
            <person name="Watts T."/>
            <person name="Wilson D."/>
            <person name="Wilson R.K."/>
            <person name="Wing R.A."/>
            <person name="Wolfner M.F."/>
            <person name="Wong A."/>
            <person name="Wong G.K."/>
            <person name="Wu C.I."/>
            <person name="Wu G."/>
            <person name="Yamamoto D."/>
            <person name="Yang H.P."/>
            <person name="Yang S.P."/>
            <person name="Yorke J.A."/>
            <person name="Yoshida K."/>
            <person name="Zdobnov E."/>
            <person name="Zhang P."/>
            <person name="Zhang Y."/>
            <person name="Zimin A.V."/>
            <person name="Baldwin J."/>
            <person name="Abdouelleil A."/>
            <person name="Abdulkadir J."/>
            <person name="Abebe A."/>
            <person name="Abera B."/>
            <person name="Abreu J."/>
            <person name="Acer S.C."/>
            <person name="Aftuck L."/>
            <person name="Alexander A."/>
            <person name="An P."/>
            <person name="Anderson E."/>
            <person name="Anderson S."/>
            <person name="Arachi H."/>
            <person name="Azer M."/>
            <person name="Bachantsang P."/>
            <person name="Barry A."/>
            <person name="Bayul T."/>
            <person name="Berlin A."/>
            <person name="Bessette D."/>
            <person name="Bloom T."/>
            <person name="Blye J."/>
            <person name="Boguslavskiy L."/>
            <person name="Bonnet C."/>
            <person name="Boukhgalter B."/>
            <person name="Bourzgui I."/>
            <person name="Brown A."/>
            <person name="Cahill P."/>
            <person name="Channer S."/>
            <person name="Cheshatsang Y."/>
            <person name="Chuda L."/>
            <person name="Citroen M."/>
            <person name="Collymore A."/>
            <person name="Cooke P."/>
            <person name="Costello M."/>
            <person name="D'Aco K."/>
            <person name="Daza R."/>
            <person name="De Haan G."/>
            <person name="DeGray S."/>
            <person name="DeMaso C."/>
            <person name="Dhargay N."/>
            <person name="Dooley K."/>
            <person name="Dooley E."/>
            <person name="Doricent M."/>
            <person name="Dorje P."/>
            <person name="Dorjee K."/>
            <person name="Dupes A."/>
            <person name="Elong R."/>
            <person name="Falk J."/>
            <person name="Farina A."/>
            <person name="Faro S."/>
            <person name="Ferguson D."/>
            <person name="Fisher S."/>
            <person name="Foley C.D."/>
            <person name="Franke A."/>
            <person name="Friedrich D."/>
            <person name="Gadbois L."/>
            <person name="Gearin G."/>
            <person name="Gearin C.R."/>
            <person name="Giannoukos G."/>
            <person name="Goode T."/>
            <person name="Graham J."/>
            <person name="Grandbois E."/>
            <person name="Grewal S."/>
            <person name="Gyaltsen K."/>
            <person name="Hafez N."/>
            <person name="Hagos B."/>
            <person name="Hall J."/>
            <person name="Henson C."/>
            <person name="Hollinger A."/>
            <person name="Honan T."/>
            <person name="Huard M.D."/>
            <person name="Hughes L."/>
            <person name="Hurhula B."/>
            <person name="Husby M.E."/>
            <person name="Kamat A."/>
            <person name="Kanga B."/>
            <person name="Kashin S."/>
            <person name="Khazanovich D."/>
            <person name="Kisner P."/>
            <person name="Lance K."/>
            <person name="Lara M."/>
            <person name="Lee W."/>
            <person name="Lennon N."/>
            <person name="Letendre F."/>
            <person name="LeVine R."/>
            <person name="Lipovsky A."/>
            <person name="Liu X."/>
            <person name="Liu J."/>
            <person name="Liu S."/>
            <person name="Lokyitsang T."/>
            <person name="Lokyitsang Y."/>
            <person name="Lubonja R."/>
            <person name="Lui A."/>
            <person name="MacDonald P."/>
            <person name="Magnisalis V."/>
            <person name="Maru K."/>
            <person name="Matthews C."/>
            <person name="McCusker W."/>
            <person name="McDonough S."/>
            <person name="Mehta T."/>
            <person name="Meldrim J."/>
            <person name="Meneus L."/>
            <person name="Mihai O."/>
            <person name="Mihalev A."/>
            <person name="Mihova T."/>
            <person name="Mittelman R."/>
            <person name="Mlenga V."/>
            <person name="Montmayeur A."/>
            <person name="Mulrain L."/>
            <person name="Navidi A."/>
            <person name="Naylor J."/>
            <person name="Negash T."/>
            <person name="Nguyen T."/>
            <person name="Nguyen N."/>
            <person name="Nicol R."/>
            <person name="Norbu C."/>
            <person name="Norbu N."/>
            <person name="Novod N."/>
            <person name="O'Neill B."/>
            <person name="Osman S."/>
            <person name="Markiewicz E."/>
            <person name="Oyono O.L."/>
            <person name="Patti C."/>
            <person name="Phunkhang P."/>
            <person name="Pierre F."/>
            <person name="Priest M."/>
            <person name="Raghuraman S."/>
            <person name="Rege F."/>
            <person name="Reyes R."/>
            <person name="Rise C."/>
            <person name="Rogov P."/>
            <person name="Ross K."/>
            <person name="Ryan E."/>
            <person name="Settipalli S."/>
            <person name="Shea T."/>
            <person name="Sherpa N."/>
            <person name="Shi L."/>
            <person name="Shih D."/>
            <person name="Sparrow T."/>
            <person name="Spaulding J."/>
            <person name="Stalker J."/>
            <person name="Stange-Thomann N."/>
            <person name="Stavropoulos S."/>
            <person name="Stone C."/>
            <person name="Strader C."/>
            <person name="Tesfaye S."/>
            <person name="Thomson T."/>
            <person name="Thoulutsang Y."/>
            <person name="Thoulutsang D."/>
            <person name="Topham K."/>
            <person name="Topping I."/>
            <person name="Tsamla T."/>
            <person name="Vassiliev H."/>
            <person name="Vo A."/>
            <person name="Wangchuk T."/>
            <person name="Wangdi T."/>
            <person name="Weiand M."/>
            <person name="Wilkinson J."/>
            <person name="Wilson A."/>
            <person name="Yadav S."/>
            <person name="Young G."/>
            <person name="Yu Q."/>
            <person name="Zembek L."/>
            <person name="Zhong D."/>
            <person name="Zimmer A."/>
            <person name="Zwirko Z."/>
            <person name="Jaffe D.B."/>
            <person name="Alvarez P."/>
            <person name="Brockman W."/>
            <person name="Butler J."/>
            <person name="Chin C."/>
            <person name="Gnerre S."/>
            <person name="Grabherr M."/>
            <person name="Kleber M."/>
            <person name="Mauceli E."/>
            <person name="MacCallum I."/>
        </authorList>
    </citation>
    <scope>NUCLEOTIDE SEQUENCE [LARGE SCALE GENOMIC DNA]</scope>
    <source>
        <strain evidence="11">Tucson 15010-1051.87</strain>
    </source>
</reference>
<dbReference type="GO" id="GO:0005737">
    <property type="term" value="C:cytoplasm"/>
    <property type="evidence" value="ECO:0007669"/>
    <property type="project" value="TreeGrafter"/>
</dbReference>
<feature type="domain" description="RanBP2-type" evidence="9">
    <location>
        <begin position="1855"/>
        <end position="1884"/>
    </location>
</feature>
<dbReference type="PhylomeDB" id="B4M5G2"/>
<keyword evidence="6" id="KW-0802">TPR repeat</keyword>
<dbReference type="InterPro" id="IPR045255">
    <property type="entry name" value="RanBP1-like"/>
</dbReference>
<evidence type="ECO:0000256" key="4">
    <source>
        <dbReference type="ARBA" id="ARBA00022833"/>
    </source>
</evidence>
<feature type="compositionally biased region" description="Basic and acidic residues" evidence="7">
    <location>
        <begin position="2415"/>
        <end position="2424"/>
    </location>
</feature>
<dbReference type="SUPFAM" id="SSF50729">
    <property type="entry name" value="PH domain-like"/>
    <property type="match status" value="4"/>
</dbReference>
<accession>B4M5G2</accession>
<proteinExistence type="predicted"/>
<gene>
    <name evidence="10" type="primary">Dvir\GJ24715</name>
    <name evidence="10" type="ORF">Dvir_GJ24715</name>
</gene>
<feature type="compositionally biased region" description="Polar residues" evidence="7">
    <location>
        <begin position="2149"/>
        <end position="2159"/>
    </location>
</feature>
<dbReference type="SUPFAM" id="SSF90209">
    <property type="entry name" value="Ran binding protein zinc finger-like"/>
    <property type="match status" value="1"/>
</dbReference>
<feature type="domain" description="RanBD1" evidence="8">
    <location>
        <begin position="2515"/>
        <end position="2652"/>
    </location>
</feature>
<dbReference type="InterPro" id="IPR011993">
    <property type="entry name" value="PH-like_dom_sf"/>
</dbReference>
<dbReference type="PANTHER" id="PTHR23138">
    <property type="entry name" value="RAN BINDING PROTEIN"/>
    <property type="match status" value="1"/>
</dbReference>
<dbReference type="SUPFAM" id="SSF48452">
    <property type="entry name" value="TPR-like"/>
    <property type="match status" value="1"/>
</dbReference>
<feature type="compositionally biased region" description="Polar residues" evidence="7">
    <location>
        <begin position="2426"/>
        <end position="2440"/>
    </location>
</feature>
<dbReference type="HOGENOM" id="CLU_000378_0_0_1"/>
<keyword evidence="4" id="KW-0862">Zinc</keyword>
<evidence type="ECO:0000259" key="9">
    <source>
        <dbReference type="PROSITE" id="PS50199"/>
    </source>
</evidence>
<feature type="region of interest" description="Disordered" evidence="7">
    <location>
        <begin position="1975"/>
        <end position="1996"/>
    </location>
</feature>
<keyword evidence="3 5" id="KW-0863">Zinc-finger</keyword>
<protein>
    <recommendedName>
        <fullName evidence="12">E3 SUMO-protein ligase RanBP2</fullName>
    </recommendedName>
</protein>
<evidence type="ECO:0000256" key="6">
    <source>
        <dbReference type="PROSITE-ProRule" id="PRU00339"/>
    </source>
</evidence>
<sequence>MFTTRKEVDEHVHKMFSKVPPGPERDMKGWAVGRLYSKIQEYAKAIEHLNAFLKVNDDAGAHKLIARCYKQLKNPDYQKAFEHYERSIQLNPKQPDIINECCRMLYEQKTLCTPDRVSYWLELASTVEDLQESELLLALRMRSSAGTVGRTELDNSMELVIKKELLTRPHNTLLQLRLLQTYLENKRIDEAFNYAYKTELEFPAHSQSAEWYDVIATVLQKCEYKETSKDWPYWQLLLITFERLLQLNLQSDASNSLGESIAQLFKLDQYLYKFSLLADQLSNHGGRELHQCCLEHYAGQLFLHAVTMLFKREILGNKNKWSSTVRAALPLMLLGYQQNLHEAKSSYWQRHCNSVQQKLLNLWRHQAAFRCAQLGRTLRGCVQITIDDAGQNDLRETQLQGLWSNSDELLAAARQHCVDSQWRSQLYQQLYTHPENKLKEQSSYLVRDQRLQQPLYEWPSLAQVEEHEQLALQLAPSTLDHHVYLALSTDNLAEAPRVHFYKALRRDCKQPLSNCSVDTLSQVDVDIFLYAVVLQAQRKMNVQRESYNSYHVGNRNAAARPYMLPFANIMGHNELITPEQNRWWTVMQRIHDNIDIGENHRIEHRDHLQFGLEVVRCQNEPHIEIIMLLQLGKLLASREDCANLEARIEAFYKLGISMMIRHQEHKLEPFYRYFKYMNVNASSVWIQVKQLAEEALAYLSKRSIKLGNHQEFVKDIHGLKLPMATYLQAESYRQLADSSHTSRVARQNFQERRIECLRETKALLGNNHEHPLSSVVQRELKNSLADERYGSPELHNNSSTYEDAEDDYYTGAAQSLNRSRRQLESQSPATLHLEQTIKQQTQVVSKQLCVLKDNVGSNFEAIRQDIKAISEKFDMIEELLKKLKTNGGCSHEIQSREVDAAAAAAALGLDEFLNMDDAIQTNYLNSAPPTHNAQERLYPSTGSATQPNAAYGSPMFNQNQMYNYFASQAQFMRTPPTASNMPSNLYGPRPPPSFGVPPNMYPNPTGAPFIESLNYGISAPPPSLVLPQVSQAQPFNHPPVPHNVNMASSANFFNTAQFLPSTVPVPQQVPQPAQQLQPPVQAPLVQHKPTIATTTSITLASATGTAAVTAPVDASPAAAAPAVATSAAAASSAIFNRALNNQPVEKEPPANVVITSSDPLPKTAVASAQPTLSVTIPPQHIKPSLVQSTEPAAVGGSDFNFSLGNNNAGNIFSGLPTSTFSFKTQVAQAAAEKQKELAADAANNDSVVSEPNNGFGGDASAELDYDPRPDFQGIIPLPAEVEVRTGEEDEKVNFSHRAKLFRHVDKEWKERGIGIIKILTNQTSGCTRILMRREQTHKICANHKITSGMTLTTPEQDKEEKSFLWAANDFADEKLKLEKFLVRFKLAETAKDFKLAFEQAVREAKTNETKPPVFGLAKSSAINSFVTSTPAASALPKQIEPVKVGEVEPKVDAVVPKTLFGNLPATTTNAATSSPFANFNFGTTSKGTKPSVNLSFGSVSAATDTSSSNTAFTTAFNFGSNLFNKPAVQSEQHAGPQLQTQNQSAASDVEPEEEYVPTAQFAPVIPLPELVEVVTGEEDELVLFEHRAKLLRFDKKTNEWKERGLGNIKLLQKKTDPSLVRLLMRREQVLKVCCNQRLQPDAKFSYLNNTQNALTWAAPDYAEQEMTTELLCVRFKTAEICKEFYDSVLKAQAVMSQEKPNPEPQKKQIDKNDNKDTENKTFGFGDAFKPKAGSWNCKGCYTSNDAAQLYCVACETPKDDTVPPKSSTLDQSGALNLSSSAGKFTFGFGQSTATKSLSVDNKTALDKLPTAADPLAAKTNVSSVENFGDAVTTKLSASQSDKPKAVGFGDAFKPKIGSWNCKDCYTLNDVAQLYCLACQAPMDDNVPKKDNKLDISGGINFPTSSSTYTFGFGAVPVGTTKSIGGSSSDSITNVMPNKTIEGSIFNSASFNFKPTTVTGSSNLVSNTFSFSMPKIHQQPKSPTGVSGGADVSNDDESHVDEEENNAYFAPVIPLPDKIDVRTGEEDEFLLYVQRAKLYRLTEAGEWKERGLGDLKILRHKETKNLRVVMRREKVLKICLNHVLNSSVVYKPKDEKTWLFAVHDFSEGESVLERFALRFKNADIAQVFYNTVKCALNGTAEPICEEENQQQDQLNATPSKPDNGPDISNEIQTLANKLTLSCEFLTAQSSCSGCRGCEPENFDYGQPAKDEVAIKPLPLTLPALTLPKPKEQEQFQAQEAAALSNRGLLKASTLAANTTNNKFGSFGGFSSAVSANSTATSAASPKQTETKSVGLEGGFLFGNTEKPVFGLSASLFGGNNAAKPQQSVFGGLSGGENKYSSQSNSIFGSTGTSQISNQEEAPKSIFSPFGDSSFKNSNSSTSFTFGTISGSSAAPSFDSQVKDKTISVAETANIKEQTKDNKENIEETSGTKPGISPSSLDQNTVSCFSDLAAKAGDDFASLAAKGTSNPIGFQKSDTGGYFGLTHQDDFKNFKSSTAKAHNTTESVNDDDNYDPHYEPIIALPNEIVVSTGEENEVKLFGERATLFRFNSDSKEWKERGVGELKILKHTTLNTYRMVMRREQIHKLVVNMKISKSFTMEYMNGQKKSFIWANFNYAESPDGVVERLACRFKKQELADKFHETIEQCVADAKASSSGEEPNQKDAFVET</sequence>
<dbReference type="Gene3D" id="4.10.1060.10">
    <property type="entry name" value="Zinc finger, RanBP2-type"/>
    <property type="match status" value="2"/>
</dbReference>
<dbReference type="InterPro" id="IPR036443">
    <property type="entry name" value="Znf_RanBP2_sf"/>
</dbReference>
<dbReference type="OrthoDB" id="2357150at2759"/>
<dbReference type="InParanoid" id="B4M5G2"/>
<dbReference type="STRING" id="7244.B4M5G2"/>
<dbReference type="EMBL" id="CH940652">
    <property type="protein sequence ID" value="EDW59873.1"/>
    <property type="molecule type" value="Genomic_DNA"/>
</dbReference>
<keyword evidence="11" id="KW-1185">Reference proteome</keyword>
<dbReference type="PROSITE" id="PS50196">
    <property type="entry name" value="RANBD1"/>
    <property type="match status" value="4"/>
</dbReference>
<evidence type="ECO:0000256" key="2">
    <source>
        <dbReference type="ARBA" id="ARBA00022723"/>
    </source>
</evidence>
<dbReference type="CDD" id="cd13172">
    <property type="entry name" value="RanBD2_RanBP2_insect-like"/>
    <property type="match status" value="1"/>
</dbReference>
<evidence type="ECO:0000313" key="11">
    <source>
        <dbReference type="Proteomes" id="UP000008792"/>
    </source>
</evidence>
<evidence type="ECO:0000256" key="1">
    <source>
        <dbReference type="ARBA" id="ARBA00022553"/>
    </source>
</evidence>
<feature type="domain" description="RanBD1" evidence="8">
    <location>
        <begin position="2007"/>
        <end position="2140"/>
    </location>
</feature>
<feature type="domain" description="RanBD1" evidence="8">
    <location>
        <begin position="1560"/>
        <end position="1697"/>
    </location>
</feature>
<dbReference type="eggNOG" id="KOG0864">
    <property type="taxonomic scope" value="Eukaryota"/>
</dbReference>
<dbReference type="Gene3D" id="2.30.29.30">
    <property type="entry name" value="Pleckstrin-homology domain (PH domain)/Phosphotyrosine-binding domain (PTB)"/>
    <property type="match status" value="4"/>
</dbReference>
<feature type="compositionally biased region" description="Polar residues" evidence="7">
    <location>
        <begin position="2339"/>
        <end position="2358"/>
    </location>
</feature>
<feature type="region of interest" description="Disordered" evidence="7">
    <location>
        <begin position="2145"/>
        <end position="2165"/>
    </location>
</feature>
<feature type="repeat" description="TPR" evidence="6">
    <location>
        <begin position="61"/>
        <end position="94"/>
    </location>
</feature>
<evidence type="ECO:0000259" key="8">
    <source>
        <dbReference type="PROSITE" id="PS50196"/>
    </source>
</evidence>
<dbReference type="Proteomes" id="UP000008792">
    <property type="component" value="Unassembled WGS sequence"/>
</dbReference>
<dbReference type="OMA" id="RCIGNHG"/>
<keyword evidence="1" id="KW-0597">Phosphoprotein</keyword>
<dbReference type="FunFam" id="4.10.1060.10:FF:000003">
    <property type="entry name" value="E3 SUMO-protein ligase RanBP2"/>
    <property type="match status" value="1"/>
</dbReference>
<evidence type="ECO:0000256" key="7">
    <source>
        <dbReference type="SAM" id="MobiDB-lite"/>
    </source>
</evidence>
<dbReference type="PROSITE" id="PS50005">
    <property type="entry name" value="TPR"/>
    <property type="match status" value="1"/>
</dbReference>
<dbReference type="GO" id="GO:0008270">
    <property type="term" value="F:zinc ion binding"/>
    <property type="evidence" value="ECO:0007669"/>
    <property type="project" value="UniProtKB-KW"/>
</dbReference>
<dbReference type="KEGG" id="dvi:6633053"/>
<dbReference type="InterPro" id="IPR011990">
    <property type="entry name" value="TPR-like_helical_dom_sf"/>
</dbReference>
<feature type="compositionally biased region" description="Basic and acidic residues" evidence="7">
    <location>
        <begin position="1700"/>
        <end position="1719"/>
    </location>
</feature>
<dbReference type="SMR" id="B4M5G2"/>
<feature type="region of interest" description="Disordered" evidence="7">
    <location>
        <begin position="1695"/>
        <end position="1722"/>
    </location>
</feature>
<feature type="region of interest" description="Disordered" evidence="7">
    <location>
        <begin position="2414"/>
        <end position="2440"/>
    </location>
</feature>
<dbReference type="PANTHER" id="PTHR23138:SF179">
    <property type="entry name" value="NUCLEAR PORE COMPLEX PROTEIN"/>
    <property type="match status" value="1"/>
</dbReference>
<feature type="domain" description="RanBD1" evidence="8">
    <location>
        <begin position="1270"/>
        <end position="1406"/>
    </location>
</feature>
<evidence type="ECO:0000313" key="10">
    <source>
        <dbReference type="EMBL" id="EDW59873.1"/>
    </source>
</evidence>
<dbReference type="PROSITE" id="PS50199">
    <property type="entry name" value="ZF_RANBP2_2"/>
    <property type="match status" value="2"/>
</dbReference>
<dbReference type="SMART" id="SM00160">
    <property type="entry name" value="RanBD"/>
    <property type="match status" value="4"/>
</dbReference>
<dbReference type="Pfam" id="PF00641">
    <property type="entry name" value="Zn_ribbon_RanBP"/>
    <property type="match status" value="2"/>
</dbReference>
<evidence type="ECO:0008006" key="12">
    <source>
        <dbReference type="Google" id="ProtNLM"/>
    </source>
</evidence>
<dbReference type="Pfam" id="PF00638">
    <property type="entry name" value="Ran_BP1"/>
    <property type="match status" value="4"/>
</dbReference>
<dbReference type="FunCoup" id="B4M5G2">
    <property type="interactions" value="2207"/>
</dbReference>
<keyword evidence="2" id="KW-0479">Metal-binding</keyword>
<name>B4M5G2_DROVI</name>
<feature type="region of interest" description="Disordered" evidence="7">
    <location>
        <begin position="2339"/>
        <end position="2367"/>
    </location>
</feature>
<feature type="domain" description="RanBP2-type" evidence="9">
    <location>
        <begin position="1731"/>
        <end position="1760"/>
    </location>
</feature>
<dbReference type="InterPro" id="IPR000156">
    <property type="entry name" value="Ran_bind_dom"/>
</dbReference>
<dbReference type="Gene3D" id="1.25.40.10">
    <property type="entry name" value="Tetratricopeptide repeat domain"/>
    <property type="match status" value="1"/>
</dbReference>
<dbReference type="GO" id="GO:0005643">
    <property type="term" value="C:nuclear pore"/>
    <property type="evidence" value="ECO:0007669"/>
    <property type="project" value="TreeGrafter"/>
</dbReference>
<organism evidence="10 11">
    <name type="scientific">Drosophila virilis</name>
    <name type="common">Fruit fly</name>
    <dbReference type="NCBI Taxonomy" id="7244"/>
    <lineage>
        <taxon>Eukaryota</taxon>
        <taxon>Metazoa</taxon>
        <taxon>Ecdysozoa</taxon>
        <taxon>Arthropoda</taxon>
        <taxon>Hexapoda</taxon>
        <taxon>Insecta</taxon>
        <taxon>Pterygota</taxon>
        <taxon>Neoptera</taxon>
        <taxon>Endopterygota</taxon>
        <taxon>Diptera</taxon>
        <taxon>Brachycera</taxon>
        <taxon>Muscomorpha</taxon>
        <taxon>Ephydroidea</taxon>
        <taxon>Drosophilidae</taxon>
        <taxon>Drosophila</taxon>
    </lineage>
</organism>
<dbReference type="InterPro" id="IPR019734">
    <property type="entry name" value="TPR_rpt"/>
</dbReference>
<dbReference type="SMART" id="SM00547">
    <property type="entry name" value="ZnF_RBZ"/>
    <property type="match status" value="2"/>
</dbReference>
<dbReference type="FunFam" id="2.30.29.30:FF:000018">
    <property type="entry name" value="E3 SUMO-protein ligase RanBP2"/>
    <property type="match status" value="4"/>
</dbReference>